<dbReference type="Gene3D" id="1.10.287.1080">
    <property type="entry name" value="MazG-like"/>
    <property type="match status" value="1"/>
</dbReference>
<dbReference type="EC" id="3.6.1.31" evidence="16"/>
<keyword evidence="19" id="KW-1185">Reference proteome</keyword>
<feature type="region of interest" description="Phosphoribosyl-ATP pyrophosphohydrolase" evidence="16">
    <location>
        <begin position="114"/>
        <end position="203"/>
    </location>
</feature>
<dbReference type="EC" id="3.5.4.19" evidence="16"/>
<evidence type="ECO:0000256" key="13">
    <source>
        <dbReference type="ARBA" id="ARBA00022840"/>
    </source>
</evidence>
<comment type="catalytic activity">
    <reaction evidence="2 16">
        <text>1-(5-phospho-beta-D-ribosyl)-ATP + H2O = 1-(5-phospho-beta-D-ribosyl)-5'-AMP + diphosphate + H(+)</text>
        <dbReference type="Rhea" id="RHEA:22828"/>
        <dbReference type="ChEBI" id="CHEBI:15377"/>
        <dbReference type="ChEBI" id="CHEBI:15378"/>
        <dbReference type="ChEBI" id="CHEBI:33019"/>
        <dbReference type="ChEBI" id="CHEBI:59457"/>
        <dbReference type="ChEBI" id="CHEBI:73183"/>
        <dbReference type="EC" id="3.6.1.31"/>
    </reaction>
</comment>
<evidence type="ECO:0000256" key="6">
    <source>
        <dbReference type="ARBA" id="ARBA00007731"/>
    </source>
</evidence>
<evidence type="ECO:0000256" key="5">
    <source>
        <dbReference type="ARBA" id="ARBA00005204"/>
    </source>
</evidence>
<evidence type="ECO:0000256" key="14">
    <source>
        <dbReference type="ARBA" id="ARBA00023102"/>
    </source>
</evidence>
<keyword evidence="10 16" id="KW-0028">Amino-acid biosynthesis</keyword>
<keyword evidence="12 16" id="KW-0378">Hydrolase</keyword>
<organism evidence="18 19">
    <name type="scientific">Allosphingosinicella flava</name>
    <dbReference type="NCBI Taxonomy" id="2771430"/>
    <lineage>
        <taxon>Bacteria</taxon>
        <taxon>Pseudomonadati</taxon>
        <taxon>Pseudomonadota</taxon>
        <taxon>Alphaproteobacteria</taxon>
        <taxon>Sphingomonadales</taxon>
        <taxon>Sphingomonadaceae</taxon>
        <taxon>Allosphingosinicella</taxon>
    </lineage>
</organism>
<evidence type="ECO:0000313" key="19">
    <source>
        <dbReference type="Proteomes" id="UP000594873"/>
    </source>
</evidence>
<evidence type="ECO:0000256" key="4">
    <source>
        <dbReference type="ARBA" id="ARBA00005169"/>
    </source>
</evidence>
<dbReference type="NCBIfam" id="NF002747">
    <property type="entry name" value="PRK02759.1"/>
    <property type="match status" value="1"/>
</dbReference>
<evidence type="ECO:0000256" key="12">
    <source>
        <dbReference type="ARBA" id="ARBA00022801"/>
    </source>
</evidence>
<keyword evidence="11 16" id="KW-0547">Nucleotide-binding</keyword>
<dbReference type="KEGG" id="sflv:IC614_08205"/>
<comment type="subcellular location">
    <subcellularLocation>
        <location evidence="3 16">Cytoplasm</location>
    </subcellularLocation>
</comment>
<dbReference type="GO" id="GO:0005737">
    <property type="term" value="C:cytoplasm"/>
    <property type="evidence" value="ECO:0007669"/>
    <property type="project" value="UniProtKB-SubCell"/>
</dbReference>
<evidence type="ECO:0000256" key="15">
    <source>
        <dbReference type="ARBA" id="ARBA00023268"/>
    </source>
</evidence>
<comment type="similarity">
    <text evidence="6 16">In the C-terminal section; belongs to the PRA-PH family.</text>
</comment>
<evidence type="ECO:0000256" key="1">
    <source>
        <dbReference type="ARBA" id="ARBA00000024"/>
    </source>
</evidence>
<evidence type="ECO:0000256" key="9">
    <source>
        <dbReference type="ARBA" id="ARBA00022490"/>
    </source>
</evidence>
<dbReference type="SUPFAM" id="SSF141734">
    <property type="entry name" value="HisI-like"/>
    <property type="match status" value="1"/>
</dbReference>
<keyword evidence="13 16" id="KW-0067">ATP-binding</keyword>
<evidence type="ECO:0000256" key="10">
    <source>
        <dbReference type="ARBA" id="ARBA00022605"/>
    </source>
</evidence>
<dbReference type="UniPathway" id="UPA00031">
    <property type="reaction ID" value="UER00007"/>
</dbReference>
<evidence type="ECO:0000256" key="11">
    <source>
        <dbReference type="ARBA" id="ARBA00022741"/>
    </source>
</evidence>
<dbReference type="NCBIfam" id="TIGR03188">
    <property type="entry name" value="histidine_hisI"/>
    <property type="match status" value="1"/>
</dbReference>
<evidence type="ECO:0000313" key="18">
    <source>
        <dbReference type="EMBL" id="QPQ56301.1"/>
    </source>
</evidence>
<dbReference type="CDD" id="cd11534">
    <property type="entry name" value="NTP-PPase_HisIE_like"/>
    <property type="match status" value="1"/>
</dbReference>
<feature type="domain" description="Phosphoribosyl-AMP cyclohydrolase" evidence="17">
    <location>
        <begin position="32"/>
        <end position="104"/>
    </location>
</feature>
<keyword evidence="9 16" id="KW-0963">Cytoplasm</keyword>
<dbReference type="PANTHER" id="PTHR42945:SF9">
    <property type="entry name" value="HISTIDINE BIOSYNTHESIS BIFUNCTIONAL PROTEIN HISIE"/>
    <property type="match status" value="1"/>
</dbReference>
<dbReference type="Proteomes" id="UP000594873">
    <property type="component" value="Chromosome"/>
</dbReference>
<accession>A0A7T2GM34</accession>
<keyword evidence="15 16" id="KW-0511">Multifunctional enzyme</keyword>
<dbReference type="GO" id="GO:0004635">
    <property type="term" value="F:phosphoribosyl-AMP cyclohydrolase activity"/>
    <property type="evidence" value="ECO:0007669"/>
    <property type="project" value="UniProtKB-UniRule"/>
</dbReference>
<feature type="region of interest" description="Phosphoribosyl-AMP cyclohydrolase" evidence="16">
    <location>
        <begin position="1"/>
        <end position="113"/>
    </location>
</feature>
<protein>
    <recommendedName>
        <fullName evidence="16">Histidine biosynthesis bifunctional protein HisIE</fullName>
    </recommendedName>
    <domain>
        <recommendedName>
            <fullName evidence="16">Phosphoribosyl-AMP cyclohydrolase</fullName>
            <shortName evidence="16">PRA-CH</shortName>
            <ecNumber evidence="16">3.5.4.19</ecNumber>
        </recommendedName>
    </domain>
    <domain>
        <recommendedName>
            <fullName evidence="16">Phosphoribosyl-ATP pyrophosphatase</fullName>
            <shortName evidence="16">PRA-PH</shortName>
            <ecNumber evidence="16">3.6.1.31</ecNumber>
        </recommendedName>
    </domain>
</protein>
<evidence type="ECO:0000256" key="8">
    <source>
        <dbReference type="ARBA" id="ARBA00009392"/>
    </source>
</evidence>
<dbReference type="GO" id="GO:0004636">
    <property type="term" value="F:phosphoribosyl-ATP diphosphatase activity"/>
    <property type="evidence" value="ECO:0007669"/>
    <property type="project" value="UniProtKB-UniRule"/>
</dbReference>
<dbReference type="Pfam" id="PF01503">
    <property type="entry name" value="PRA-PH"/>
    <property type="match status" value="1"/>
</dbReference>
<dbReference type="InterPro" id="IPR002496">
    <property type="entry name" value="PRib_AMP_CycHydrolase_dom"/>
</dbReference>
<comment type="similarity">
    <text evidence="8">Belongs to the PRA-PH family.</text>
</comment>
<dbReference type="AlphaFoldDB" id="A0A7T2GM34"/>
<dbReference type="Gene3D" id="3.10.20.810">
    <property type="entry name" value="Phosphoribosyl-AMP cyclohydrolase"/>
    <property type="match status" value="1"/>
</dbReference>
<evidence type="ECO:0000256" key="3">
    <source>
        <dbReference type="ARBA" id="ARBA00004496"/>
    </source>
</evidence>
<dbReference type="EMBL" id="CP065592">
    <property type="protein sequence ID" value="QPQ56301.1"/>
    <property type="molecule type" value="Genomic_DNA"/>
</dbReference>
<evidence type="ECO:0000259" key="17">
    <source>
        <dbReference type="Pfam" id="PF01502"/>
    </source>
</evidence>
<proteinExistence type="inferred from homology"/>
<evidence type="ECO:0000256" key="7">
    <source>
        <dbReference type="ARBA" id="ARBA00008299"/>
    </source>
</evidence>
<dbReference type="GO" id="GO:0005524">
    <property type="term" value="F:ATP binding"/>
    <property type="evidence" value="ECO:0007669"/>
    <property type="project" value="UniProtKB-KW"/>
</dbReference>
<comment type="pathway">
    <text evidence="4 16">Amino-acid biosynthesis; L-histidine biosynthesis; L-histidine from 5-phospho-alpha-D-ribose 1-diphosphate: step 3/9.</text>
</comment>
<dbReference type="FunFam" id="3.10.20.810:FF:000001">
    <property type="entry name" value="Histidine biosynthesis bifunctional protein HisIE"/>
    <property type="match status" value="1"/>
</dbReference>
<dbReference type="InterPro" id="IPR023019">
    <property type="entry name" value="His_synth_HisIE"/>
</dbReference>
<dbReference type="InterPro" id="IPR008179">
    <property type="entry name" value="HisE"/>
</dbReference>
<dbReference type="InterPro" id="IPR038019">
    <property type="entry name" value="PRib_AMP_CycHydrolase_sf"/>
</dbReference>
<dbReference type="HAMAP" id="MF_01019">
    <property type="entry name" value="HisIE"/>
    <property type="match status" value="1"/>
</dbReference>
<dbReference type="GO" id="GO:0000105">
    <property type="term" value="P:L-histidine biosynthetic process"/>
    <property type="evidence" value="ECO:0007669"/>
    <property type="project" value="UniProtKB-UniRule"/>
</dbReference>
<dbReference type="HAMAP" id="MF_01020">
    <property type="entry name" value="HisE"/>
    <property type="match status" value="1"/>
</dbReference>
<name>A0A7T2GM34_9SPHN</name>
<dbReference type="SUPFAM" id="SSF101386">
    <property type="entry name" value="all-alpha NTP pyrophosphatases"/>
    <property type="match status" value="1"/>
</dbReference>
<dbReference type="NCBIfam" id="NF000768">
    <property type="entry name" value="PRK00051.1"/>
    <property type="match status" value="1"/>
</dbReference>
<sequence>MTPRDASSLAWDKMGGLIPAVVQHAWTGQVLMVGYMNAEALDATLESGFVTFYSRSKERIWRKGETSGNRLSLVSVQADCDGDALLIAARPEGPTCHLGTGSCFATEAGGIAWLDRLSGIVRERAAADAGESYTARLLSEGIARIAQKVGEEGVEVALAAVTRDAEGCVEETADLIYHLTVLLEARGFGWPDVVAALRERHEG</sequence>
<dbReference type="InterPro" id="IPR021130">
    <property type="entry name" value="PRib-ATP_PPHydrolase-like"/>
</dbReference>
<evidence type="ECO:0000256" key="16">
    <source>
        <dbReference type="HAMAP-Rule" id="MF_01019"/>
    </source>
</evidence>
<comment type="similarity">
    <text evidence="7 16">In the N-terminal section; belongs to the PRA-CH family.</text>
</comment>
<dbReference type="Pfam" id="PF01502">
    <property type="entry name" value="PRA-CH"/>
    <property type="match status" value="1"/>
</dbReference>
<reference evidence="18 19" key="1">
    <citation type="submission" date="2020-11" db="EMBL/GenBank/DDBJ databases">
        <title>Genome seq and assembly of Sphingosinicella sp.</title>
        <authorList>
            <person name="Chhetri G."/>
        </authorList>
    </citation>
    <scope>NUCLEOTIDE SEQUENCE [LARGE SCALE GENOMIC DNA]</scope>
    <source>
        <strain evidence="18 19">UDD2</strain>
    </source>
</reference>
<evidence type="ECO:0000256" key="2">
    <source>
        <dbReference type="ARBA" id="ARBA00001460"/>
    </source>
</evidence>
<comment type="catalytic activity">
    <reaction evidence="1 16">
        <text>1-(5-phospho-beta-D-ribosyl)-5'-AMP + H2O = 1-(5-phospho-beta-D-ribosyl)-5-[(5-phospho-beta-D-ribosylamino)methylideneamino]imidazole-4-carboxamide</text>
        <dbReference type="Rhea" id="RHEA:20049"/>
        <dbReference type="ChEBI" id="CHEBI:15377"/>
        <dbReference type="ChEBI" id="CHEBI:58435"/>
        <dbReference type="ChEBI" id="CHEBI:59457"/>
        <dbReference type="EC" id="3.5.4.19"/>
    </reaction>
</comment>
<comment type="pathway">
    <text evidence="5 16">Amino-acid biosynthesis; L-histidine biosynthesis; L-histidine from 5-phospho-alpha-D-ribose 1-diphosphate: step 2/9.</text>
</comment>
<keyword evidence="14 16" id="KW-0368">Histidine biosynthesis</keyword>
<gene>
    <name evidence="16" type="primary">hisI</name>
    <name evidence="16" type="synonym">hisIE</name>
    <name evidence="18" type="ORF">IC614_08205</name>
</gene>
<dbReference type="PANTHER" id="PTHR42945">
    <property type="entry name" value="HISTIDINE BIOSYNTHESIS BIFUNCTIONAL PROTEIN"/>
    <property type="match status" value="1"/>
</dbReference>